<evidence type="ECO:0000313" key="1">
    <source>
        <dbReference type="EMBL" id="MDN4072304.1"/>
    </source>
</evidence>
<dbReference type="InterPro" id="IPR029058">
    <property type="entry name" value="AB_hydrolase_fold"/>
</dbReference>
<comment type="caution">
    <text evidence="1">The sequence shown here is derived from an EMBL/GenBank/DDBJ whole genome shotgun (WGS) entry which is preliminary data.</text>
</comment>
<dbReference type="EMBL" id="JAUHLN010000001">
    <property type="protein sequence ID" value="MDN4072304.1"/>
    <property type="molecule type" value="Genomic_DNA"/>
</dbReference>
<dbReference type="SUPFAM" id="SSF53474">
    <property type="entry name" value="alpha/beta-Hydrolases"/>
    <property type="match status" value="1"/>
</dbReference>
<gene>
    <name evidence="1" type="ORF">QYF49_04575</name>
</gene>
<dbReference type="Proteomes" id="UP001168694">
    <property type="component" value="Unassembled WGS sequence"/>
</dbReference>
<reference evidence="1" key="1">
    <citation type="submission" date="2023-06" db="EMBL/GenBank/DDBJ databases">
        <title>Draft Genome Sequences of Representative Paenibacillus Polymyxa, Bacillus cereus, Fictibacillus sp., and Brevibacillus agri Strains Isolated from Amazonian Dark Earth.</title>
        <authorList>
            <person name="Pellegrinetti T.A."/>
            <person name="Cunha I.C.M."/>
            <person name="Chaves M.G."/>
            <person name="Freitas A.S."/>
            <person name="Silva A.V.R."/>
            <person name="Tsai S.M."/>
            <person name="Mendes L.W."/>
        </authorList>
    </citation>
    <scope>NUCLEOTIDE SEQUENCE</scope>
    <source>
        <strain evidence="1">CENA-BCM004</strain>
    </source>
</reference>
<evidence type="ECO:0000313" key="2">
    <source>
        <dbReference type="Proteomes" id="UP001168694"/>
    </source>
</evidence>
<accession>A0ABT8E321</accession>
<name>A0ABT8E321_9BACL</name>
<proteinExistence type="predicted"/>
<organism evidence="1 2">
    <name type="scientific">Fictibacillus terranigra</name>
    <dbReference type="NCBI Taxonomy" id="3058424"/>
    <lineage>
        <taxon>Bacteria</taxon>
        <taxon>Bacillati</taxon>
        <taxon>Bacillota</taxon>
        <taxon>Bacilli</taxon>
        <taxon>Bacillales</taxon>
        <taxon>Fictibacillaceae</taxon>
        <taxon>Fictibacillus</taxon>
    </lineage>
</organism>
<dbReference type="RefSeq" id="WP_290398427.1">
    <property type="nucleotide sequence ID" value="NZ_JAUHLN010000001.1"/>
</dbReference>
<protein>
    <submittedName>
        <fullName evidence="1">Chemotaxis protein</fullName>
    </submittedName>
</protein>
<keyword evidence="2" id="KW-1185">Reference proteome</keyword>
<sequence>MSVKVGVLILHGIGNQDETYADDFMQALNRSFGTKIASHHHSPETQLEMIPVFWGSVFNDREEDLWTSVNQKISLNYAPLRKFVIRFFGDAIAYQPAPAALPHLNPNYERVHETVAKALHTLRNKAGDQTPLSVVSHSLGTVIASNYFYDLQYIPDKISESIKRIKSDNPLENGETLTSFYTMGTPMPLWTLRYSDFDSPIRVPSPLLKKHYSRVQGEWINFYDQDDVIAFPLKTLNEEYSRSVTKDIEVNTGNLFTSWSPLSHLYYFKTDKIIDSISTSLAKLWKTVNNL</sequence>
<dbReference type="Gene3D" id="3.40.50.1820">
    <property type="entry name" value="alpha/beta hydrolase"/>
    <property type="match status" value="1"/>
</dbReference>